<keyword evidence="4 9" id="KW-0808">Transferase</keyword>
<feature type="binding site" evidence="9">
    <location>
        <begin position="16"/>
        <end position="23"/>
    </location>
    <ligand>
        <name>ATP</name>
        <dbReference type="ChEBI" id="CHEBI:30616"/>
    </ligand>
</feature>
<comment type="subcellular location">
    <subcellularLocation>
        <location evidence="9">Cytoplasm</location>
    </subcellularLocation>
</comment>
<evidence type="ECO:0000256" key="7">
    <source>
        <dbReference type="ARBA" id="ARBA00022840"/>
    </source>
</evidence>
<evidence type="ECO:0000313" key="12">
    <source>
        <dbReference type="Proteomes" id="UP001200022"/>
    </source>
</evidence>
<dbReference type="CDD" id="cd00071">
    <property type="entry name" value="GMPK"/>
    <property type="match status" value="1"/>
</dbReference>
<evidence type="ECO:0000313" key="11">
    <source>
        <dbReference type="EMBL" id="MCF7559430.1"/>
    </source>
</evidence>
<keyword evidence="6 9" id="KW-0418">Kinase</keyword>
<dbReference type="SUPFAM" id="SSF52540">
    <property type="entry name" value="P-loop containing nucleoside triphosphate hydrolases"/>
    <property type="match status" value="1"/>
</dbReference>
<dbReference type="RefSeq" id="WP_237229825.1">
    <property type="nucleotide sequence ID" value="NZ_JAKKDV010000001.1"/>
</dbReference>
<feature type="domain" description="Guanylate kinase-like" evidence="10">
    <location>
        <begin position="9"/>
        <end position="190"/>
    </location>
</feature>
<evidence type="ECO:0000256" key="1">
    <source>
        <dbReference type="ARBA" id="ARBA00005790"/>
    </source>
</evidence>
<dbReference type="EC" id="2.7.4.8" evidence="2 9"/>
<dbReference type="InterPro" id="IPR020590">
    <property type="entry name" value="Guanylate_kinase_CS"/>
</dbReference>
<dbReference type="Pfam" id="PF00625">
    <property type="entry name" value="Guanylate_kin"/>
    <property type="match status" value="1"/>
</dbReference>
<dbReference type="Gene3D" id="3.30.63.10">
    <property type="entry name" value="Guanylate Kinase phosphate binding domain"/>
    <property type="match status" value="1"/>
</dbReference>
<keyword evidence="7 9" id="KW-0067">ATP-binding</keyword>
<dbReference type="PANTHER" id="PTHR23117">
    <property type="entry name" value="GUANYLATE KINASE-RELATED"/>
    <property type="match status" value="1"/>
</dbReference>
<evidence type="ECO:0000256" key="8">
    <source>
        <dbReference type="ARBA" id="ARBA00030128"/>
    </source>
</evidence>
<evidence type="ECO:0000256" key="9">
    <source>
        <dbReference type="HAMAP-Rule" id="MF_00328"/>
    </source>
</evidence>
<dbReference type="NCBIfam" id="TIGR03263">
    <property type="entry name" value="guanyl_kin"/>
    <property type="match status" value="1"/>
</dbReference>
<evidence type="ECO:0000256" key="4">
    <source>
        <dbReference type="ARBA" id="ARBA00022679"/>
    </source>
</evidence>
<dbReference type="InterPro" id="IPR008144">
    <property type="entry name" value="Guanylate_kin-like_dom"/>
</dbReference>
<dbReference type="InterPro" id="IPR017665">
    <property type="entry name" value="Guanylate_kinase"/>
</dbReference>
<dbReference type="Gene3D" id="3.40.50.300">
    <property type="entry name" value="P-loop containing nucleotide triphosphate hydrolases"/>
    <property type="match status" value="1"/>
</dbReference>
<comment type="caution">
    <text evidence="11">The sequence shown here is derived from an EMBL/GenBank/DDBJ whole genome shotgun (WGS) entry which is preliminary data.</text>
</comment>
<keyword evidence="12" id="KW-1185">Reference proteome</keyword>
<reference evidence="11 12" key="1">
    <citation type="submission" date="2022-01" db="EMBL/GenBank/DDBJ databases">
        <title>Draft genome sequence of Sabulilitoribacter multivorans KCTC 32326.</title>
        <authorList>
            <person name="Oh J.-S."/>
        </authorList>
    </citation>
    <scope>NUCLEOTIDE SEQUENCE [LARGE SCALE GENOMIC DNA]</scope>
    <source>
        <strain evidence="11 12">M-M16</strain>
    </source>
</reference>
<dbReference type="PANTHER" id="PTHR23117:SF13">
    <property type="entry name" value="GUANYLATE KINASE"/>
    <property type="match status" value="1"/>
</dbReference>
<dbReference type="SMART" id="SM00072">
    <property type="entry name" value="GuKc"/>
    <property type="match status" value="1"/>
</dbReference>
<dbReference type="InterPro" id="IPR008145">
    <property type="entry name" value="GK/Ca_channel_bsu"/>
</dbReference>
<dbReference type="EMBL" id="JAKKDV010000001">
    <property type="protein sequence ID" value="MCF7559430.1"/>
    <property type="molecule type" value="Genomic_DNA"/>
</dbReference>
<evidence type="ECO:0000256" key="5">
    <source>
        <dbReference type="ARBA" id="ARBA00022741"/>
    </source>
</evidence>
<gene>
    <name evidence="9 11" type="primary">gmk</name>
    <name evidence="11" type="ORF">L3X39_02185</name>
</gene>
<comment type="catalytic activity">
    <reaction evidence="9">
        <text>GMP + ATP = GDP + ADP</text>
        <dbReference type="Rhea" id="RHEA:20780"/>
        <dbReference type="ChEBI" id="CHEBI:30616"/>
        <dbReference type="ChEBI" id="CHEBI:58115"/>
        <dbReference type="ChEBI" id="CHEBI:58189"/>
        <dbReference type="ChEBI" id="CHEBI:456216"/>
        <dbReference type="EC" id="2.7.4.8"/>
    </reaction>
</comment>
<dbReference type="PROSITE" id="PS00856">
    <property type="entry name" value="GUANYLATE_KINASE_1"/>
    <property type="match status" value="1"/>
</dbReference>
<keyword evidence="9" id="KW-0963">Cytoplasm</keyword>
<evidence type="ECO:0000256" key="2">
    <source>
        <dbReference type="ARBA" id="ARBA00012961"/>
    </source>
</evidence>
<protein>
    <recommendedName>
        <fullName evidence="3 9">Guanylate kinase</fullName>
        <ecNumber evidence="2 9">2.7.4.8</ecNumber>
    </recommendedName>
    <alternativeName>
        <fullName evidence="8 9">GMP kinase</fullName>
    </alternativeName>
</protein>
<keyword evidence="5 9" id="KW-0547">Nucleotide-binding</keyword>
<dbReference type="InterPro" id="IPR027417">
    <property type="entry name" value="P-loop_NTPase"/>
</dbReference>
<organism evidence="11 12">
    <name type="scientific">Flaviramulus multivorans</name>
    <dbReference type="NCBI Taxonomy" id="1304750"/>
    <lineage>
        <taxon>Bacteria</taxon>
        <taxon>Pseudomonadati</taxon>
        <taxon>Bacteroidota</taxon>
        <taxon>Flavobacteriia</taxon>
        <taxon>Flavobacteriales</taxon>
        <taxon>Flavobacteriaceae</taxon>
        <taxon>Flaviramulus</taxon>
    </lineage>
</organism>
<accession>A0ABS9IG74</accession>
<name>A0ABS9IG74_9FLAO</name>
<comment type="function">
    <text evidence="9">Essential for recycling GMP and indirectly, cGMP.</text>
</comment>
<comment type="similarity">
    <text evidence="1 9">Belongs to the guanylate kinase family.</text>
</comment>
<evidence type="ECO:0000256" key="3">
    <source>
        <dbReference type="ARBA" id="ARBA00016296"/>
    </source>
</evidence>
<evidence type="ECO:0000256" key="6">
    <source>
        <dbReference type="ARBA" id="ARBA00022777"/>
    </source>
</evidence>
<dbReference type="PROSITE" id="PS50052">
    <property type="entry name" value="GUANYLATE_KINASE_2"/>
    <property type="match status" value="1"/>
</dbReference>
<dbReference type="HAMAP" id="MF_00328">
    <property type="entry name" value="Guanylate_kinase"/>
    <property type="match status" value="1"/>
</dbReference>
<evidence type="ECO:0000259" key="10">
    <source>
        <dbReference type="PROSITE" id="PS50052"/>
    </source>
</evidence>
<sequence length="195" mass="22254">MTNQKQKQGKLIVFSAPSGSGKTTIVRHLLEVEALNLEFSISATSREKRGKEVNGKDYYFLSSKEFKNKIKNDEFLEWEEVYRDNFYGTLKTEVERIWAKGKNVIFDIDVSGGLRIKRKYPEQTLAVFVKPPSIDELKIRLKKRKTESADKINMRVAKASAELATSPLFDTIIVNDNLDKALKEAEAKVSDFLNS</sequence>
<dbReference type="GO" id="GO:0004385">
    <property type="term" value="F:GMP kinase activity"/>
    <property type="evidence" value="ECO:0007669"/>
    <property type="project" value="UniProtKB-EC"/>
</dbReference>
<dbReference type="Proteomes" id="UP001200022">
    <property type="component" value="Unassembled WGS sequence"/>
</dbReference>
<proteinExistence type="inferred from homology"/>